<dbReference type="AlphaFoldDB" id="F8ESV8"/>
<dbReference type="eggNOG" id="COG1493">
    <property type="taxonomic scope" value="Bacteria"/>
</dbReference>
<dbReference type="EMBL" id="CP002865">
    <property type="protein sequence ID" value="AEI36924.1"/>
    <property type="molecule type" value="Genomic_DNA"/>
</dbReference>
<keyword evidence="2" id="KW-0808">Transferase</keyword>
<evidence type="ECO:0000313" key="2">
    <source>
        <dbReference type="EMBL" id="AEI36924.1"/>
    </source>
</evidence>
<reference evidence="2 3" key="1">
    <citation type="journal article" date="2011" name="J. Bacteriol.">
        <title>Genome sequence of the ethanol-producing Zymomonas mobilis subsp. pomaceae lectotype strain ATCC 29192.</title>
        <authorList>
            <person name="Kouvelis V.N."/>
            <person name="Davenport K.W."/>
            <person name="Brettin T.S."/>
            <person name="Bruce D."/>
            <person name="Detter C."/>
            <person name="Han C.S."/>
            <person name="Nolan M."/>
            <person name="Tapia R."/>
            <person name="Damoulaki A."/>
            <person name="Kyrpides N.C."/>
            <person name="Typas M.A."/>
            <person name="Pappas K.M."/>
        </authorList>
    </citation>
    <scope>NUCLEOTIDE SEQUENCE [LARGE SCALE GENOMIC DNA]</scope>
    <source>
        <strain evidence="3">ATCC 29192 / DSM 22645 / JCM 10191 / CCUG 17912 / NBRC 13757 / NCIMB 11200 / NRRL B-4491 / Barker I</strain>
    </source>
</reference>
<dbReference type="InterPro" id="IPR011104">
    <property type="entry name" value="Hpr_kin/Pase_C"/>
</dbReference>
<dbReference type="GO" id="GO:0006109">
    <property type="term" value="P:regulation of carbohydrate metabolic process"/>
    <property type="evidence" value="ECO:0007669"/>
    <property type="project" value="InterPro"/>
</dbReference>
<dbReference type="InterPro" id="IPR027417">
    <property type="entry name" value="P-loop_NTPase"/>
</dbReference>
<accession>F8ESV8</accession>
<dbReference type="Proteomes" id="UP000000491">
    <property type="component" value="Chromosome"/>
</dbReference>
<dbReference type="KEGG" id="zmp:Zymop_0020"/>
<evidence type="ECO:0000313" key="3">
    <source>
        <dbReference type="Proteomes" id="UP000000491"/>
    </source>
</evidence>
<dbReference type="GO" id="GO:0005524">
    <property type="term" value="F:ATP binding"/>
    <property type="evidence" value="ECO:0007669"/>
    <property type="project" value="InterPro"/>
</dbReference>
<dbReference type="RefSeq" id="WP_013933325.1">
    <property type="nucleotide sequence ID" value="NC_015709.1"/>
</dbReference>
<dbReference type="GO" id="GO:0000155">
    <property type="term" value="F:phosphorelay sensor kinase activity"/>
    <property type="evidence" value="ECO:0007669"/>
    <property type="project" value="InterPro"/>
</dbReference>
<dbReference type="CDD" id="cd01918">
    <property type="entry name" value="HprK_C"/>
    <property type="match status" value="1"/>
</dbReference>
<dbReference type="Gene3D" id="3.40.50.300">
    <property type="entry name" value="P-loop containing nucleotide triphosphate hydrolases"/>
    <property type="match status" value="1"/>
</dbReference>
<dbReference type="HOGENOM" id="CLU_052030_2_2_5"/>
<feature type="domain" description="HPr kinase/phosphorylase C-terminal" evidence="1">
    <location>
        <begin position="30"/>
        <end position="110"/>
    </location>
</feature>
<dbReference type="PATRIC" id="fig|579138.3.peg.21"/>
<dbReference type="SUPFAM" id="SSF53795">
    <property type="entry name" value="PEP carboxykinase-like"/>
    <property type="match status" value="1"/>
</dbReference>
<evidence type="ECO:0000259" key="1">
    <source>
        <dbReference type="Pfam" id="PF07475"/>
    </source>
</evidence>
<keyword evidence="2" id="KW-0418">Kinase</keyword>
<gene>
    <name evidence="2" type="ordered locus">Zymop_0020</name>
</gene>
<organism evidence="2 3">
    <name type="scientific">Zymomonas mobilis subsp. pomaceae (strain ATCC 29192 / DSM 22645 / JCM 10191 / CCUG 17912 / NBRC 13757 / NCIMB 11200 / NRRL B-4491 / Barker I)</name>
    <dbReference type="NCBI Taxonomy" id="579138"/>
    <lineage>
        <taxon>Bacteria</taxon>
        <taxon>Pseudomonadati</taxon>
        <taxon>Pseudomonadota</taxon>
        <taxon>Alphaproteobacteria</taxon>
        <taxon>Sphingomonadales</taxon>
        <taxon>Zymomonadaceae</taxon>
        <taxon>Zymomonas</taxon>
    </lineage>
</organism>
<dbReference type="Pfam" id="PF07475">
    <property type="entry name" value="Hpr_kinase_C"/>
    <property type="match status" value="1"/>
</dbReference>
<proteinExistence type="predicted"/>
<dbReference type="STRING" id="579138.Zymop_0020"/>
<protein>
    <submittedName>
        <fullName evidence="2">HPr kinase</fullName>
    </submittedName>
</protein>
<dbReference type="SMR" id="F8ESV8"/>
<name>F8ESV8_ZYMMT</name>
<sequence>MSRSFIPSDDFFSFTAEDEETFFSYKKPLVIHATTVAIKNLAVLLIGRSGSGKSDLALRLLDRGASLVSDDYTLIEPIYTSDTKSLLAKAPPSIAHLLEVRGLGIITIPYITTAKIALLAILDQQPKRMPEKDSHSVIGDIRIPQIRLNAFENSAPLKIEIKIDCLLGDILLEN</sequence>